<keyword evidence="9 17" id="KW-0274">FAD</keyword>
<evidence type="ECO:0000313" key="20">
    <source>
        <dbReference type="EMBL" id="ASI13793.1"/>
    </source>
</evidence>
<dbReference type="GO" id="GO:0016668">
    <property type="term" value="F:oxidoreductase activity, acting on a sulfur group of donors, NAD(P) as acceptor"/>
    <property type="evidence" value="ECO:0007669"/>
    <property type="project" value="InterPro"/>
</dbReference>
<evidence type="ECO:0000256" key="1">
    <source>
        <dbReference type="ARBA" id="ARBA00001974"/>
    </source>
</evidence>
<accession>A0A218NMV9</accession>
<protein>
    <recommendedName>
        <fullName evidence="5">Mercuric reductase</fullName>
        <ecNumber evidence="4">1.16.1.1</ecNumber>
    </recommendedName>
    <alternativeName>
        <fullName evidence="15">Hg(II) reductase</fullName>
    </alternativeName>
</protein>
<dbReference type="KEGG" id="marh:Mia14_0477"/>
<keyword evidence="14 17" id="KW-0676">Redox-active center</keyword>
<dbReference type="GO" id="GO:0045340">
    <property type="term" value="F:mercury ion binding"/>
    <property type="evidence" value="ECO:0007669"/>
    <property type="project" value="InterPro"/>
</dbReference>
<dbReference type="Gene3D" id="3.50.50.60">
    <property type="entry name" value="FAD/NAD(P)-binding domain"/>
    <property type="match status" value="2"/>
</dbReference>
<keyword evidence="21" id="KW-1185">Reference proteome</keyword>
<dbReference type="InterPro" id="IPR016156">
    <property type="entry name" value="FAD/NAD-linked_Rdtase_dimer_sf"/>
</dbReference>
<dbReference type="InterPro" id="IPR036188">
    <property type="entry name" value="FAD/NAD-bd_sf"/>
</dbReference>
<evidence type="ECO:0000256" key="14">
    <source>
        <dbReference type="ARBA" id="ARBA00023284"/>
    </source>
</evidence>
<dbReference type="PANTHER" id="PTHR43014">
    <property type="entry name" value="MERCURIC REDUCTASE"/>
    <property type="match status" value="1"/>
</dbReference>
<dbReference type="Proteomes" id="UP000197679">
    <property type="component" value="Chromosome"/>
</dbReference>
<dbReference type="PRINTS" id="PR00411">
    <property type="entry name" value="PNDRDTASEI"/>
</dbReference>
<keyword evidence="12 17" id="KW-0560">Oxidoreductase</keyword>
<evidence type="ECO:0000256" key="5">
    <source>
        <dbReference type="ARBA" id="ARBA00014791"/>
    </source>
</evidence>
<dbReference type="Pfam" id="PF02852">
    <property type="entry name" value="Pyr_redox_dim"/>
    <property type="match status" value="1"/>
</dbReference>
<dbReference type="PRINTS" id="PR00368">
    <property type="entry name" value="FADPNR"/>
</dbReference>
<reference evidence="20 21" key="1">
    <citation type="journal article" date="2017" name="Nat. Commun.">
        <title>'ARMAN' archaea depend on association with euryarchaeal host in culture and in situ.</title>
        <authorList>
            <person name="Golyshina O."/>
            <person name="Toshchakov S."/>
            <person name="Makarova K."/>
            <person name="Gavrilov S."/>
            <person name="Korzhenkov A."/>
            <person name="La Cono V."/>
            <person name="Arcadi E."/>
            <person name="Nechitaylo T."/>
            <person name="Ferrer M."/>
            <person name="Kublanov I."/>
            <person name="Wolf Y."/>
            <person name="Yakimov M."/>
            <person name="Golyshin P."/>
            <person name="Slesarev A."/>
            <person name="Kozyavkin S."/>
        </authorList>
    </citation>
    <scope>NUCLEOTIDE SEQUENCE [LARGE SCALE GENOMIC DNA]</scope>
    <source>
        <strain evidence="20 21">Mia14</strain>
    </source>
</reference>
<evidence type="ECO:0000256" key="16">
    <source>
        <dbReference type="ARBA" id="ARBA00048984"/>
    </source>
</evidence>
<evidence type="ECO:0000256" key="3">
    <source>
        <dbReference type="ARBA" id="ARBA00011738"/>
    </source>
</evidence>
<comment type="cofactor">
    <cofactor evidence="1">
        <name>FAD</name>
        <dbReference type="ChEBI" id="CHEBI:57692"/>
    </cofactor>
</comment>
<dbReference type="GO" id="GO:0016152">
    <property type="term" value="F:mercury (II) reductase (NADP+) activity"/>
    <property type="evidence" value="ECO:0007669"/>
    <property type="project" value="UniProtKB-EC"/>
</dbReference>
<evidence type="ECO:0000256" key="15">
    <source>
        <dbReference type="ARBA" id="ARBA00031725"/>
    </source>
</evidence>
<dbReference type="InterPro" id="IPR001100">
    <property type="entry name" value="Pyr_nuc-diS_OxRdtase"/>
</dbReference>
<dbReference type="InterPro" id="IPR023753">
    <property type="entry name" value="FAD/NAD-binding_dom"/>
</dbReference>
<dbReference type="Pfam" id="PF07992">
    <property type="entry name" value="Pyr_redox_2"/>
    <property type="match status" value="1"/>
</dbReference>
<dbReference type="GO" id="GO:0050661">
    <property type="term" value="F:NADP binding"/>
    <property type="evidence" value="ECO:0007669"/>
    <property type="project" value="InterPro"/>
</dbReference>
<dbReference type="InterPro" id="IPR012999">
    <property type="entry name" value="Pyr_OxRdtase_I_AS"/>
</dbReference>
<organism evidence="20 21">
    <name type="scientific">Candidatus Mancarchaeum acidiphilum</name>
    <dbReference type="NCBI Taxonomy" id="1920749"/>
    <lineage>
        <taxon>Archaea</taxon>
        <taxon>Candidatus Micrarchaeota</taxon>
        <taxon>Candidatus Mancarchaeum</taxon>
    </lineage>
</organism>
<evidence type="ECO:0000256" key="2">
    <source>
        <dbReference type="ARBA" id="ARBA00007532"/>
    </source>
</evidence>
<keyword evidence="13" id="KW-1015">Disulfide bond</keyword>
<dbReference type="SUPFAM" id="SSF55424">
    <property type="entry name" value="FAD/NAD-linked reductases, dimerisation (C-terminal) domain"/>
    <property type="match status" value="1"/>
</dbReference>
<dbReference type="InterPro" id="IPR021179">
    <property type="entry name" value="Mercury_reductase_MerA"/>
</dbReference>
<evidence type="ECO:0000256" key="13">
    <source>
        <dbReference type="ARBA" id="ARBA00023157"/>
    </source>
</evidence>
<dbReference type="AlphaFoldDB" id="A0A218NMV9"/>
<evidence type="ECO:0000256" key="11">
    <source>
        <dbReference type="ARBA" id="ARBA00022914"/>
    </source>
</evidence>
<dbReference type="OrthoDB" id="27922at2157"/>
<dbReference type="Gene3D" id="3.30.390.30">
    <property type="match status" value="1"/>
</dbReference>
<keyword evidence="10" id="KW-0521">NADP</keyword>
<evidence type="ECO:0000256" key="7">
    <source>
        <dbReference type="ARBA" id="ARBA00022630"/>
    </source>
</evidence>
<sequence>MTTNHNHLGSPHCLQVGGCHDYIIIGQGAAAFSAAIEANSLGARTLMIGKNETEGSLLGGTCVNVGCVPSKRLITVGEFIDDVRKSRYYGVDADAIVDYSKVVAEKDKLVSGMRSKKYKEVLDKLANVDFVDGFGSLGDSHTVIANGKEYHSNHILIATGARAYIPSIKGLESINPLTNEEALSLKDLPRSLIIIGGRAMGLEFAQMFSHFGSKVTVLQRSGTIIPGWEPVLISKLANYLKDDGISVNTNTAINEVGKDGGEEFVKASVNGKEAIFKAERIMFATGRQPNVEKLNLGAIGLKTDEKGFIQINSKMETNVPGIYAAGDVTGEPMLETLAGKEGKIATDNMFTRNTKEIDLNEVPQAIFTMPEAAMVGLTDDQAHGKGIKCSCNSIPFSMIPKASIIGDERGVIKVVIDYATKRILGVSILSRNAADLIAEATLAVKFKLTIDDIIDTVHVFPTLSEAFKLASQNFYQDISNMSCCTA</sequence>
<dbReference type="GeneID" id="33314032"/>
<evidence type="ECO:0000256" key="8">
    <source>
        <dbReference type="ARBA" id="ARBA00022723"/>
    </source>
</evidence>
<dbReference type="PIRSF" id="PIRSF000350">
    <property type="entry name" value="Mercury_reductase_MerA"/>
    <property type="match status" value="1"/>
</dbReference>
<evidence type="ECO:0000256" key="17">
    <source>
        <dbReference type="RuleBase" id="RU003691"/>
    </source>
</evidence>
<evidence type="ECO:0000313" key="21">
    <source>
        <dbReference type="Proteomes" id="UP000197679"/>
    </source>
</evidence>
<evidence type="ECO:0000256" key="12">
    <source>
        <dbReference type="ARBA" id="ARBA00023002"/>
    </source>
</evidence>
<name>A0A218NMV9_9ARCH</name>
<dbReference type="PROSITE" id="PS00076">
    <property type="entry name" value="PYRIDINE_REDOX_1"/>
    <property type="match status" value="1"/>
</dbReference>
<evidence type="ECO:0000259" key="19">
    <source>
        <dbReference type="Pfam" id="PF07992"/>
    </source>
</evidence>
<evidence type="ECO:0000256" key="4">
    <source>
        <dbReference type="ARBA" id="ARBA00012661"/>
    </source>
</evidence>
<dbReference type="RefSeq" id="WP_088820013.1">
    <property type="nucleotide sequence ID" value="NZ_CP019964.1"/>
</dbReference>
<dbReference type="FunFam" id="3.30.390.30:FF:000001">
    <property type="entry name" value="Dihydrolipoyl dehydrogenase"/>
    <property type="match status" value="1"/>
</dbReference>
<evidence type="ECO:0000256" key="6">
    <source>
        <dbReference type="ARBA" id="ARBA00022466"/>
    </source>
</evidence>
<dbReference type="PANTHER" id="PTHR43014:SF4">
    <property type="entry name" value="PYRIDINE NUCLEOTIDE-DISULFIDE OXIDOREDUCTASE RCLA-RELATED"/>
    <property type="match status" value="1"/>
</dbReference>
<feature type="domain" description="FAD/NAD(P)-binding" evidence="19">
    <location>
        <begin position="21"/>
        <end position="342"/>
    </location>
</feature>
<comment type="subunit">
    <text evidence="3">Homodimer.</text>
</comment>
<feature type="domain" description="Pyridine nucleotide-disulphide oxidoreductase dimerisation" evidence="18">
    <location>
        <begin position="362"/>
        <end position="470"/>
    </location>
</feature>
<proteinExistence type="inferred from homology"/>
<dbReference type="EC" id="1.16.1.1" evidence="4"/>
<comment type="similarity">
    <text evidence="2 17">Belongs to the class-I pyridine nucleotide-disulfide oxidoreductase family.</text>
</comment>
<dbReference type="NCBIfam" id="TIGR02053">
    <property type="entry name" value="MerA"/>
    <property type="match status" value="1"/>
</dbReference>
<keyword evidence="8" id="KW-0479">Metal-binding</keyword>
<dbReference type="InterPro" id="IPR004099">
    <property type="entry name" value="Pyr_nucl-diS_OxRdtase_dimer"/>
</dbReference>
<gene>
    <name evidence="20" type="ORF">Mia14_0477</name>
</gene>
<dbReference type="GO" id="GO:0050660">
    <property type="term" value="F:flavin adenine dinucleotide binding"/>
    <property type="evidence" value="ECO:0007669"/>
    <property type="project" value="InterPro"/>
</dbReference>
<evidence type="ECO:0000259" key="18">
    <source>
        <dbReference type="Pfam" id="PF02852"/>
    </source>
</evidence>
<evidence type="ECO:0000256" key="9">
    <source>
        <dbReference type="ARBA" id="ARBA00022827"/>
    </source>
</evidence>
<dbReference type="EMBL" id="CP019964">
    <property type="protein sequence ID" value="ASI13793.1"/>
    <property type="molecule type" value="Genomic_DNA"/>
</dbReference>
<dbReference type="GO" id="GO:0003955">
    <property type="term" value="F:NAD(P)H dehydrogenase (quinone) activity"/>
    <property type="evidence" value="ECO:0007669"/>
    <property type="project" value="TreeGrafter"/>
</dbReference>
<comment type="catalytic activity">
    <reaction evidence="16">
        <text>Hg + NADP(+) + H(+) = Hg(2+) + NADPH</text>
        <dbReference type="Rhea" id="RHEA:23856"/>
        <dbReference type="ChEBI" id="CHEBI:15378"/>
        <dbReference type="ChEBI" id="CHEBI:16170"/>
        <dbReference type="ChEBI" id="CHEBI:16793"/>
        <dbReference type="ChEBI" id="CHEBI:57783"/>
        <dbReference type="ChEBI" id="CHEBI:58349"/>
        <dbReference type="EC" id="1.16.1.1"/>
    </reaction>
</comment>
<keyword evidence="6" id="KW-0475">Mercuric resistance</keyword>
<keyword evidence="11" id="KW-0476">Mercury</keyword>
<dbReference type="SUPFAM" id="SSF51905">
    <property type="entry name" value="FAD/NAD(P)-binding domain"/>
    <property type="match status" value="1"/>
</dbReference>
<keyword evidence="7 17" id="KW-0285">Flavoprotein</keyword>
<evidence type="ECO:0000256" key="10">
    <source>
        <dbReference type="ARBA" id="ARBA00022857"/>
    </source>
</evidence>
<dbReference type="GO" id="GO:0050787">
    <property type="term" value="P:detoxification of mercury ion"/>
    <property type="evidence" value="ECO:0007669"/>
    <property type="project" value="InterPro"/>
</dbReference>